<proteinExistence type="predicted"/>
<dbReference type="EMBL" id="JAUZQC010000013">
    <property type="protein sequence ID" value="KAK5860846.1"/>
    <property type="molecule type" value="Genomic_DNA"/>
</dbReference>
<evidence type="ECO:0000313" key="2">
    <source>
        <dbReference type="Proteomes" id="UP001346869"/>
    </source>
</evidence>
<dbReference type="AlphaFoldDB" id="A0AAN8AFI2"/>
<accession>A0AAN8AFI2</accession>
<organism evidence="1 2">
    <name type="scientific">Eleginops maclovinus</name>
    <name type="common">Patagonian blennie</name>
    <name type="synonym">Eleginus maclovinus</name>
    <dbReference type="NCBI Taxonomy" id="56733"/>
    <lineage>
        <taxon>Eukaryota</taxon>
        <taxon>Metazoa</taxon>
        <taxon>Chordata</taxon>
        <taxon>Craniata</taxon>
        <taxon>Vertebrata</taxon>
        <taxon>Euteleostomi</taxon>
        <taxon>Actinopterygii</taxon>
        <taxon>Neopterygii</taxon>
        <taxon>Teleostei</taxon>
        <taxon>Neoteleostei</taxon>
        <taxon>Acanthomorphata</taxon>
        <taxon>Eupercaria</taxon>
        <taxon>Perciformes</taxon>
        <taxon>Notothenioidei</taxon>
        <taxon>Eleginopidae</taxon>
        <taxon>Eleginops</taxon>
    </lineage>
</organism>
<comment type="caution">
    <text evidence="1">The sequence shown here is derived from an EMBL/GenBank/DDBJ whole genome shotgun (WGS) entry which is preliminary data.</text>
</comment>
<reference evidence="1 2" key="1">
    <citation type="journal article" date="2023" name="Genes (Basel)">
        <title>Chromosome-Level Genome Assembly and Circadian Gene Repertoire of the Patagonia Blennie Eleginops maclovinus-The Closest Ancestral Proxy of Antarctic Cryonotothenioids.</title>
        <authorList>
            <person name="Cheng C.C."/>
            <person name="Rivera-Colon A.G."/>
            <person name="Minhas B.F."/>
            <person name="Wilson L."/>
            <person name="Rayamajhi N."/>
            <person name="Vargas-Chacoff L."/>
            <person name="Catchen J.M."/>
        </authorList>
    </citation>
    <scope>NUCLEOTIDE SEQUENCE [LARGE SCALE GENOMIC DNA]</scope>
    <source>
        <strain evidence="1">JMC-PN-2008</strain>
    </source>
</reference>
<dbReference type="Proteomes" id="UP001346869">
    <property type="component" value="Unassembled WGS sequence"/>
</dbReference>
<gene>
    <name evidence="1" type="ORF">PBY51_022299</name>
</gene>
<sequence length="137" mass="14109">MHHKLPSVFILRPTYKHMHAFDTFLTTCPGIPVIQAKPCQVEESLSQGGDEEEEGGVAVSLAGGGVEEGGGGAPETGGQVKGIVFRLLGTGGLAWHRTAHPTSTLSGSLAQMGQIITLSPQGPSGGREGGEGHILFP</sequence>
<reference evidence="1 2" key="2">
    <citation type="journal article" date="2023" name="Mol. Biol. Evol.">
        <title>Genomics of Secondarily Temperate Adaptation in the Only Non-Antarctic Icefish.</title>
        <authorList>
            <person name="Rivera-Colon A.G."/>
            <person name="Rayamajhi N."/>
            <person name="Minhas B.F."/>
            <person name="Madrigal G."/>
            <person name="Bilyk K.T."/>
            <person name="Yoon V."/>
            <person name="Hune M."/>
            <person name="Gregory S."/>
            <person name="Cheng C.H.C."/>
            <person name="Catchen J.M."/>
        </authorList>
    </citation>
    <scope>NUCLEOTIDE SEQUENCE [LARGE SCALE GENOMIC DNA]</scope>
    <source>
        <strain evidence="1">JMC-PN-2008</strain>
    </source>
</reference>
<protein>
    <submittedName>
        <fullName evidence="1">Uncharacterized protein</fullName>
    </submittedName>
</protein>
<evidence type="ECO:0000313" key="1">
    <source>
        <dbReference type="EMBL" id="KAK5860846.1"/>
    </source>
</evidence>
<name>A0AAN8AFI2_ELEMC</name>
<keyword evidence="2" id="KW-1185">Reference proteome</keyword>